<evidence type="ECO:0000313" key="1">
    <source>
        <dbReference type="Proteomes" id="UP000095286"/>
    </source>
</evidence>
<reference evidence="2" key="1">
    <citation type="submission" date="2016-11" db="UniProtKB">
        <authorList>
            <consortium name="WormBaseParasite"/>
        </authorList>
    </citation>
    <scope>IDENTIFICATION</scope>
    <source>
        <strain evidence="2">KR3021</strain>
    </source>
</reference>
<protein>
    <submittedName>
        <fullName evidence="2">Neuronal calcium sensor 1</fullName>
    </submittedName>
</protein>
<organism evidence="1 2">
    <name type="scientific">Rhabditophanes sp. KR3021</name>
    <dbReference type="NCBI Taxonomy" id="114890"/>
    <lineage>
        <taxon>Eukaryota</taxon>
        <taxon>Metazoa</taxon>
        <taxon>Ecdysozoa</taxon>
        <taxon>Nematoda</taxon>
        <taxon>Chromadorea</taxon>
        <taxon>Rhabditida</taxon>
        <taxon>Tylenchina</taxon>
        <taxon>Panagrolaimomorpha</taxon>
        <taxon>Strongyloidoidea</taxon>
        <taxon>Alloionematidae</taxon>
        <taxon>Rhabditophanes</taxon>
    </lineage>
</organism>
<accession>A0AC35TK12</accession>
<sequence length="208" mass="24093">MGKNNSKLKGTNERKKANKKLTKEELEDLEAKTYFSRRELKKWYHDFIQDTRSGELKEVEFQNIYKSFFPHGNPATFSSYVFKVFDENQDGNISFKEFIIALSVTSRGSLDEKLDWAFDLYDVDNDGVITKSEMISIVDAIYSMIGDMLELPKDEDTPEKRVEKIFATMDLNCDGKLTRDEFKEGSKKDEWIIKALTIDMNGEETSSN</sequence>
<evidence type="ECO:0000313" key="2">
    <source>
        <dbReference type="WBParaSite" id="RSKR_0000135300.1"/>
    </source>
</evidence>
<dbReference type="WBParaSite" id="RSKR_0000135300.1">
    <property type="protein sequence ID" value="RSKR_0000135300.1"/>
    <property type="gene ID" value="RSKR_0000135300"/>
</dbReference>
<proteinExistence type="predicted"/>
<dbReference type="Proteomes" id="UP000095286">
    <property type="component" value="Unplaced"/>
</dbReference>
<name>A0AC35TK12_9BILA</name>